<dbReference type="STRING" id="579137.Metvu_0506"/>
<dbReference type="Proteomes" id="UP000002063">
    <property type="component" value="Chromosome"/>
</dbReference>
<reference evidence="3" key="1">
    <citation type="submission" date="2009-10" db="EMBL/GenBank/DDBJ databases">
        <title>Complete sequence of chromosome of Methanocaldococcus vulcanius M7.</title>
        <authorList>
            <consortium name="US DOE Joint Genome Institute"/>
            <person name="Lucas S."/>
            <person name="Copeland A."/>
            <person name="Lapidus A."/>
            <person name="Glavina del Rio T."/>
            <person name="Dalin E."/>
            <person name="Tice H."/>
            <person name="Bruce D."/>
            <person name="Goodwin L."/>
            <person name="Pitluck S."/>
            <person name="Lcollab F.I."/>
            <person name="Brettin T."/>
            <person name="Detter J.C."/>
            <person name="Han C."/>
            <person name="Tapia R."/>
            <person name="Kuske C.R."/>
            <person name="Schmutz J."/>
            <person name="Larimer F."/>
            <person name="Land M."/>
            <person name="Hauser L."/>
            <person name="Kyrpides N."/>
            <person name="Ovchinikova G."/>
            <person name="Sieprawska-Lupa M."/>
            <person name="Whitman W.B."/>
            <person name="Woyke T."/>
        </authorList>
    </citation>
    <scope>NUCLEOTIDE SEQUENCE [LARGE SCALE GENOMIC DNA]</scope>
    <source>
        <strain evidence="3">M7</strain>
    </source>
</reference>
<dbReference type="InterPro" id="IPR007562">
    <property type="entry name" value="Transglutaminase-like_domain"/>
</dbReference>
<accession>C9RFL3</accession>
<dbReference type="Gene3D" id="3.10.620.30">
    <property type="match status" value="1"/>
</dbReference>
<proteinExistence type="inferred from homology"/>
<dbReference type="HOGENOM" id="CLU_786686_0_0_2"/>
<organism evidence="3 4">
    <name type="scientific">Methanocaldococcus vulcanius (strain ATCC 700851 / DSM 12094 / M7)</name>
    <name type="common">Methanococcus vulcanius</name>
    <dbReference type="NCBI Taxonomy" id="579137"/>
    <lineage>
        <taxon>Archaea</taxon>
        <taxon>Methanobacteriati</taxon>
        <taxon>Methanobacteriota</taxon>
        <taxon>Methanomada group</taxon>
        <taxon>Methanococci</taxon>
        <taxon>Methanococcales</taxon>
        <taxon>Methanocaldococcaceae</taxon>
        <taxon>Methanocaldococcus</taxon>
    </lineage>
</organism>
<dbReference type="EMBL" id="CP001787">
    <property type="protein sequence ID" value="ACX72365.1"/>
    <property type="molecule type" value="Genomic_DNA"/>
</dbReference>
<dbReference type="SUPFAM" id="SSF54001">
    <property type="entry name" value="Cysteine proteinases"/>
    <property type="match status" value="1"/>
</dbReference>
<feature type="domain" description="Transglutaminase-like" evidence="2">
    <location>
        <begin position="175"/>
        <end position="319"/>
    </location>
</feature>
<dbReference type="GeneID" id="8512839"/>
<name>C9RFL3_METVM</name>
<dbReference type="eggNOG" id="arCOG02164">
    <property type="taxonomic scope" value="Archaea"/>
</dbReference>
<dbReference type="Pfam" id="PF04473">
    <property type="entry name" value="DUF553"/>
    <property type="match status" value="1"/>
</dbReference>
<sequence>MKIKFLITVLVIATIFSSYAYEKTYDISHVFYYTLTSVKFEEFVKNAEIISPLNANNKTITKDTILVGTPNDNPLIKKYIGFFEVKVNETYPGKDKGVIEKQIINGHTVVILTGSDIQGVYSSILTFANLNDLPDKPIICETFNKAEIYGIPSLDSKYFRNFVEDHLLTLKNIEEVKNISYHLRGDNKKETAENIAKWVAEHVKYDYGKAKKIENGKFEWKDIYNPPLKTVKTGRGICLDYATLTSALLLNDNITPYILDVYLYNESSMRLSKISHASVAVEINNTFFVIDQQPKLIPINEYTTQTFEGNLKIASIVMFKVVKERDKIKIIKYREIPGVAIYGDLVELLNMRFNN</sequence>
<keyword evidence="4" id="KW-1185">Reference proteome</keyword>
<evidence type="ECO:0000313" key="4">
    <source>
        <dbReference type="Proteomes" id="UP000002063"/>
    </source>
</evidence>
<comment type="similarity">
    <text evidence="1">Belongs to the UPF0252 family.</text>
</comment>
<evidence type="ECO:0000256" key="1">
    <source>
        <dbReference type="ARBA" id="ARBA00007458"/>
    </source>
</evidence>
<dbReference type="InterPro" id="IPR038765">
    <property type="entry name" value="Papain-like_cys_pep_sf"/>
</dbReference>
<evidence type="ECO:0000259" key="2">
    <source>
        <dbReference type="Pfam" id="PF04473"/>
    </source>
</evidence>
<dbReference type="RefSeq" id="WP_015732586.1">
    <property type="nucleotide sequence ID" value="NC_013407.1"/>
</dbReference>
<dbReference type="OrthoDB" id="62381at2157"/>
<dbReference type="AlphaFoldDB" id="C9RFL3"/>
<dbReference type="KEGG" id="mvu:Metvu_0506"/>
<evidence type="ECO:0000313" key="3">
    <source>
        <dbReference type="EMBL" id="ACX72365.1"/>
    </source>
</evidence>
<gene>
    <name evidence="3" type="ordered locus">Metvu_0506</name>
</gene>
<protein>
    <recommendedName>
        <fullName evidence="2">Transglutaminase-like domain-containing protein</fullName>
    </recommendedName>
</protein>